<gene>
    <name evidence="2" type="ORF">NCTC13560_00873</name>
    <name evidence="1" type="ORF">SAMN05421682_10964</name>
</gene>
<dbReference type="AlphaFoldDB" id="A0A381F6G3"/>
<evidence type="ECO:0000313" key="1">
    <source>
        <dbReference type="EMBL" id="SIQ84300.1"/>
    </source>
</evidence>
<dbReference type="Gene3D" id="3.40.390.10">
    <property type="entry name" value="Collagenase (Catalytic Domain)"/>
    <property type="match status" value="1"/>
</dbReference>
<reference evidence="2 4" key="2">
    <citation type="submission" date="2018-06" db="EMBL/GenBank/DDBJ databases">
        <authorList>
            <consortium name="Pathogen Informatics"/>
            <person name="Doyle S."/>
        </authorList>
    </citation>
    <scope>NUCLEOTIDE SEQUENCE [LARGE SCALE GENOMIC DNA]</scope>
    <source>
        <strain evidence="2 4">NCTC13560</strain>
    </source>
</reference>
<dbReference type="OrthoDB" id="8078993at2"/>
<evidence type="ECO:0000313" key="3">
    <source>
        <dbReference type="Proteomes" id="UP000185725"/>
    </source>
</evidence>
<sequence>MTVKAIELQLLQLEGVFSKSKGNIYSDKKKEKYFEDLYLLFDAIKKADIEKYDDNLQGIHYQILNYIFGALEFLDNSTLNLIPFETVFCLEKVLGEWISDDNFIIATSLSNRNLDFYFMGENVEFFKLMNDTIEKLYGLKISKRLIKIVLPRVLSRDYLSIVVLYHELGHFIDIELNISQNIFFKKFGFKSIYSNTEIQEHHHTMEYFADVFASQYINDASNLFLNYISAGTLDSTTHPATKKRVEFVDKFLNGEKIGLIDEFNLVLAAQSKQQIEIRHTVFDADSSDFNEFIPQQINSENELHSVFKLGWDFWNNSETNTLNKVPKKQRYNIINNLVEKSISNYIVVSKWQNL</sequence>
<dbReference type="InterPro" id="IPR024079">
    <property type="entry name" value="MetalloPept_cat_dom_sf"/>
</dbReference>
<name>A0A381F6G3_9FLAO</name>
<accession>A0A381F6G3</accession>
<dbReference type="EMBL" id="UFVS01000001">
    <property type="protein sequence ID" value="SUX42058.1"/>
    <property type="molecule type" value="Genomic_DNA"/>
</dbReference>
<dbReference type="RefSeq" id="WP_076561400.1">
    <property type="nucleotide sequence ID" value="NZ_CP033929.1"/>
</dbReference>
<protein>
    <submittedName>
        <fullName evidence="2">Uncharacterized protein</fullName>
    </submittedName>
</protein>
<dbReference type="GO" id="GO:0008237">
    <property type="term" value="F:metallopeptidase activity"/>
    <property type="evidence" value="ECO:0007669"/>
    <property type="project" value="InterPro"/>
</dbReference>
<dbReference type="GeneID" id="303672331"/>
<dbReference type="KEGG" id="cil:EG358_01360"/>
<reference evidence="1 3" key="1">
    <citation type="submission" date="2017-01" db="EMBL/GenBank/DDBJ databases">
        <authorList>
            <person name="Varghese N."/>
            <person name="Submissions S."/>
        </authorList>
    </citation>
    <scope>NUCLEOTIDE SEQUENCE [LARGE SCALE GENOMIC DNA]</scope>
    <source>
        <strain evidence="1 3">ATCC 27950</strain>
    </source>
</reference>
<dbReference type="EMBL" id="FTMF01000009">
    <property type="protein sequence ID" value="SIQ84300.1"/>
    <property type="molecule type" value="Genomic_DNA"/>
</dbReference>
<dbReference type="Proteomes" id="UP000255231">
    <property type="component" value="Unassembled WGS sequence"/>
</dbReference>
<proteinExistence type="predicted"/>
<evidence type="ECO:0000313" key="2">
    <source>
        <dbReference type="EMBL" id="SUX42058.1"/>
    </source>
</evidence>
<evidence type="ECO:0000313" key="4">
    <source>
        <dbReference type="Proteomes" id="UP000255231"/>
    </source>
</evidence>
<organism evidence="2 4">
    <name type="scientific">Chryseobacterium indoltheticum</name>
    <dbReference type="NCBI Taxonomy" id="254"/>
    <lineage>
        <taxon>Bacteria</taxon>
        <taxon>Pseudomonadati</taxon>
        <taxon>Bacteroidota</taxon>
        <taxon>Flavobacteriia</taxon>
        <taxon>Flavobacteriales</taxon>
        <taxon>Weeksellaceae</taxon>
        <taxon>Chryseobacterium group</taxon>
        <taxon>Chryseobacterium</taxon>
    </lineage>
</organism>
<keyword evidence="3" id="KW-1185">Reference proteome</keyword>
<dbReference type="Proteomes" id="UP000185725">
    <property type="component" value="Unassembled WGS sequence"/>
</dbReference>